<evidence type="ECO:0000256" key="1">
    <source>
        <dbReference type="ARBA" id="ARBA00004871"/>
    </source>
</evidence>
<evidence type="ECO:0000259" key="3">
    <source>
        <dbReference type="Pfam" id="PF08501"/>
    </source>
</evidence>
<dbReference type="EC" id="1.1.1.25" evidence="4"/>
<evidence type="ECO:0000256" key="2">
    <source>
        <dbReference type="ARBA" id="ARBA00023141"/>
    </source>
</evidence>
<dbReference type="PANTHER" id="PTHR21089:SF1">
    <property type="entry name" value="BIFUNCTIONAL 3-DEHYDROQUINATE DEHYDRATASE_SHIKIMATE DEHYDROGENASE, CHLOROPLASTIC"/>
    <property type="match status" value="1"/>
</dbReference>
<dbReference type="InterPro" id="IPR036291">
    <property type="entry name" value="NAD(P)-bd_dom_sf"/>
</dbReference>
<comment type="caution">
    <text evidence="4">The sequence shown here is derived from an EMBL/GenBank/DDBJ whole genome shotgun (WGS) entry which is preliminary data.</text>
</comment>
<dbReference type="GO" id="GO:0009423">
    <property type="term" value="P:chorismate biosynthetic process"/>
    <property type="evidence" value="ECO:0007669"/>
    <property type="project" value="TreeGrafter"/>
</dbReference>
<proteinExistence type="predicted"/>
<dbReference type="Pfam" id="PF08501">
    <property type="entry name" value="Shikimate_dh_N"/>
    <property type="match status" value="1"/>
</dbReference>
<dbReference type="SUPFAM" id="SSF51735">
    <property type="entry name" value="NAD(P)-binding Rossmann-fold domains"/>
    <property type="match status" value="1"/>
</dbReference>
<dbReference type="SUPFAM" id="SSF53223">
    <property type="entry name" value="Aminoacid dehydrogenase-like, N-terminal domain"/>
    <property type="match status" value="1"/>
</dbReference>
<protein>
    <submittedName>
        <fullName evidence="4">Shikimate dehydrogenase</fullName>
        <ecNumber evidence="4">1.1.1.25</ecNumber>
    </submittedName>
</protein>
<dbReference type="EMBL" id="JACHXY010000002">
    <property type="protein sequence ID" value="MBB3158156.1"/>
    <property type="molecule type" value="Genomic_DNA"/>
</dbReference>
<keyword evidence="2" id="KW-0028">Amino-acid biosynthesis</keyword>
<dbReference type="GO" id="GO:0009073">
    <property type="term" value="P:aromatic amino acid family biosynthetic process"/>
    <property type="evidence" value="ECO:0007669"/>
    <property type="project" value="UniProtKB-KW"/>
</dbReference>
<dbReference type="InterPro" id="IPR046346">
    <property type="entry name" value="Aminoacid_DH-like_N_sf"/>
</dbReference>
<gene>
    <name evidence="4" type="ORF">FHS07_001852</name>
</gene>
<dbReference type="InterPro" id="IPR022893">
    <property type="entry name" value="Shikimate_DH_fam"/>
</dbReference>
<dbReference type="Gene3D" id="3.40.50.10860">
    <property type="entry name" value="Leucine Dehydrogenase, chain A, domain 1"/>
    <property type="match status" value="1"/>
</dbReference>
<reference evidence="4 5" key="1">
    <citation type="submission" date="2020-08" db="EMBL/GenBank/DDBJ databases">
        <title>Genomic Encyclopedia of Type Strains, Phase III (KMG-III): the genomes of soil and plant-associated and newly described type strains.</title>
        <authorList>
            <person name="Whitman W."/>
        </authorList>
    </citation>
    <scope>NUCLEOTIDE SEQUENCE [LARGE SCALE GENOMIC DNA]</scope>
    <source>
        <strain evidence="4 5">CECT 8356</strain>
    </source>
</reference>
<feature type="domain" description="Shikimate dehydrogenase substrate binding N-terminal" evidence="3">
    <location>
        <begin position="19"/>
        <end position="99"/>
    </location>
</feature>
<organism evidence="4 5">
    <name type="scientific">Microbacterium proteolyticum</name>
    <dbReference type="NCBI Taxonomy" id="1572644"/>
    <lineage>
        <taxon>Bacteria</taxon>
        <taxon>Bacillati</taxon>
        <taxon>Actinomycetota</taxon>
        <taxon>Actinomycetes</taxon>
        <taxon>Micrococcales</taxon>
        <taxon>Microbacteriaceae</taxon>
        <taxon>Microbacterium</taxon>
    </lineage>
</organism>
<evidence type="ECO:0000313" key="5">
    <source>
        <dbReference type="Proteomes" id="UP000543579"/>
    </source>
</evidence>
<sequence>MVRRQPELGMLTDPTRLAVWGDPIAHSRSPRLHAAAYGVLGLEWEYGRQRVSTDAFTDHLAQLDATWRGLSLTMPLKTVAARTARSLDEDARLTGAVNTFLLTDDGPHGFNTDVGGLARALAEMGVRSPAAVRVLGAGATATSAVVSAARVGAGLIEVRARRPDAAESLRRLGDALDAEVRVRAVDDDTVDPVDATIAALPGGTDLGPVADLLASGSGPLVDVVYGGWPTPLAQAWSRAGVAAHNGLGMLLHQALLQVRVFVTGDPDRPLDREDAVLAAMRTALVGD</sequence>
<dbReference type="PANTHER" id="PTHR21089">
    <property type="entry name" value="SHIKIMATE DEHYDROGENASE"/>
    <property type="match status" value="1"/>
</dbReference>
<dbReference type="Gene3D" id="3.40.50.720">
    <property type="entry name" value="NAD(P)-binding Rossmann-like Domain"/>
    <property type="match status" value="1"/>
</dbReference>
<accession>A0A7W5GFL3</accession>
<dbReference type="GO" id="GO:0050661">
    <property type="term" value="F:NADP binding"/>
    <property type="evidence" value="ECO:0007669"/>
    <property type="project" value="TreeGrafter"/>
</dbReference>
<dbReference type="GO" id="GO:0005829">
    <property type="term" value="C:cytosol"/>
    <property type="evidence" value="ECO:0007669"/>
    <property type="project" value="TreeGrafter"/>
</dbReference>
<dbReference type="InterPro" id="IPR013708">
    <property type="entry name" value="Shikimate_DH-bd_N"/>
</dbReference>
<dbReference type="GO" id="GO:0019632">
    <property type="term" value="P:shikimate metabolic process"/>
    <property type="evidence" value="ECO:0007669"/>
    <property type="project" value="TreeGrafter"/>
</dbReference>
<name>A0A7W5GFL3_9MICO</name>
<dbReference type="GO" id="GO:0004764">
    <property type="term" value="F:shikimate 3-dehydrogenase (NADP+) activity"/>
    <property type="evidence" value="ECO:0007669"/>
    <property type="project" value="UniProtKB-EC"/>
</dbReference>
<comment type="pathway">
    <text evidence="1">Metabolic intermediate biosynthesis; chorismate biosynthesis; chorismate from D-erythrose 4-phosphate and phosphoenolpyruvate: step 4/7.</text>
</comment>
<dbReference type="AlphaFoldDB" id="A0A7W5GFL3"/>
<keyword evidence="2" id="KW-0057">Aromatic amino acid biosynthesis</keyword>
<dbReference type="RefSeq" id="WP_343054662.1">
    <property type="nucleotide sequence ID" value="NZ_JACHXY010000002.1"/>
</dbReference>
<dbReference type="Proteomes" id="UP000543579">
    <property type="component" value="Unassembled WGS sequence"/>
</dbReference>
<keyword evidence="4" id="KW-0560">Oxidoreductase</keyword>
<evidence type="ECO:0000313" key="4">
    <source>
        <dbReference type="EMBL" id="MBB3158156.1"/>
    </source>
</evidence>